<keyword evidence="2 3" id="KW-0802">TPR repeat</keyword>
<dbReference type="Pfam" id="PF07719">
    <property type="entry name" value="TPR_2"/>
    <property type="match status" value="1"/>
</dbReference>
<feature type="repeat" description="TPR" evidence="3">
    <location>
        <begin position="89"/>
        <end position="122"/>
    </location>
</feature>
<dbReference type="EMBL" id="BLVO01000012">
    <property type="protein sequence ID" value="GFM32992.1"/>
    <property type="molecule type" value="Genomic_DNA"/>
</dbReference>
<feature type="signal peptide" evidence="4">
    <location>
        <begin position="1"/>
        <end position="26"/>
    </location>
</feature>
<dbReference type="RefSeq" id="WP_243452094.1">
    <property type="nucleotide sequence ID" value="NZ_BLVO01000012.1"/>
</dbReference>
<reference evidence="5 6" key="1">
    <citation type="submission" date="2020-05" db="EMBL/GenBank/DDBJ databases">
        <title>Draft genome sequence of Desulfovibrio sp. strain HN2T.</title>
        <authorList>
            <person name="Ueno A."/>
            <person name="Tamazawa S."/>
            <person name="Tamamura S."/>
            <person name="Murakami T."/>
            <person name="Kiyama T."/>
            <person name="Inomata H."/>
            <person name="Amano Y."/>
            <person name="Miyakawa K."/>
            <person name="Tamaki H."/>
            <person name="Naganuma T."/>
            <person name="Kaneko K."/>
        </authorList>
    </citation>
    <scope>NUCLEOTIDE SEQUENCE [LARGE SCALE GENOMIC DNA]</scope>
    <source>
        <strain evidence="5 6">HN2</strain>
    </source>
</reference>
<dbReference type="Proteomes" id="UP000503840">
    <property type="component" value="Unassembled WGS sequence"/>
</dbReference>
<protein>
    <recommendedName>
        <fullName evidence="7">Tetratricopeptide repeat protein</fullName>
    </recommendedName>
</protein>
<proteinExistence type="predicted"/>
<evidence type="ECO:0000256" key="4">
    <source>
        <dbReference type="SAM" id="SignalP"/>
    </source>
</evidence>
<evidence type="ECO:0000256" key="1">
    <source>
        <dbReference type="ARBA" id="ARBA00022737"/>
    </source>
</evidence>
<dbReference type="PROSITE" id="PS50005">
    <property type="entry name" value="TPR"/>
    <property type="match status" value="1"/>
</dbReference>
<evidence type="ECO:0000313" key="5">
    <source>
        <dbReference type="EMBL" id="GFM32992.1"/>
    </source>
</evidence>
<keyword evidence="1" id="KW-0677">Repeat</keyword>
<comment type="caution">
    <text evidence="5">The sequence shown here is derived from an EMBL/GenBank/DDBJ whole genome shotgun (WGS) entry which is preliminary data.</text>
</comment>
<dbReference type="SUPFAM" id="SSF48452">
    <property type="entry name" value="TPR-like"/>
    <property type="match status" value="1"/>
</dbReference>
<keyword evidence="4" id="KW-0732">Signal</keyword>
<dbReference type="AlphaFoldDB" id="A0A7J0BID9"/>
<feature type="chain" id="PRO_5029566331" description="Tetratricopeptide repeat protein" evidence="4">
    <location>
        <begin position="27"/>
        <end position="201"/>
    </location>
</feature>
<dbReference type="PANTHER" id="PTHR44858:SF1">
    <property type="entry name" value="UDP-N-ACETYLGLUCOSAMINE--PEPTIDE N-ACETYLGLUCOSAMINYLTRANSFERASE SPINDLY-RELATED"/>
    <property type="match status" value="1"/>
</dbReference>
<evidence type="ECO:0008006" key="7">
    <source>
        <dbReference type="Google" id="ProtNLM"/>
    </source>
</evidence>
<gene>
    <name evidence="5" type="ORF">DSM101010T_13570</name>
</gene>
<dbReference type="InterPro" id="IPR013105">
    <property type="entry name" value="TPR_2"/>
</dbReference>
<organism evidence="5 6">
    <name type="scientific">Desulfovibrio subterraneus</name>
    <dbReference type="NCBI Taxonomy" id="2718620"/>
    <lineage>
        <taxon>Bacteria</taxon>
        <taxon>Pseudomonadati</taxon>
        <taxon>Thermodesulfobacteriota</taxon>
        <taxon>Desulfovibrionia</taxon>
        <taxon>Desulfovibrionales</taxon>
        <taxon>Desulfovibrionaceae</taxon>
        <taxon>Desulfovibrio</taxon>
    </lineage>
</organism>
<dbReference type="PANTHER" id="PTHR44858">
    <property type="entry name" value="TETRATRICOPEPTIDE REPEAT PROTEIN 6"/>
    <property type="match status" value="1"/>
</dbReference>
<sequence>MTATTVFTVKKMIVTGVCLCLIIAAAGCGTKEAEPLGRFNPMGTSGVHNEQAERAFAKARVLWRGEQCSDPDKAIELLTEAVTIEPDYAQAWLRRGLAYSEKRWYDLALDDLNKAVRLAPNVESYTYRGLVEMRLGNLMGAERDLSRAIELDPDYHRAWNFRGATRLLDERISAACDDFQTGCKKGDCTGRDNAVKQGFCD</sequence>
<keyword evidence="6" id="KW-1185">Reference proteome</keyword>
<dbReference type="Gene3D" id="1.25.40.10">
    <property type="entry name" value="Tetratricopeptide repeat domain"/>
    <property type="match status" value="2"/>
</dbReference>
<evidence type="ECO:0000256" key="3">
    <source>
        <dbReference type="PROSITE-ProRule" id="PRU00339"/>
    </source>
</evidence>
<accession>A0A7J0BID9</accession>
<evidence type="ECO:0000313" key="6">
    <source>
        <dbReference type="Proteomes" id="UP000503840"/>
    </source>
</evidence>
<dbReference type="Pfam" id="PF13432">
    <property type="entry name" value="TPR_16"/>
    <property type="match status" value="1"/>
</dbReference>
<name>A0A7J0BID9_9BACT</name>
<evidence type="ECO:0000256" key="2">
    <source>
        <dbReference type="ARBA" id="ARBA00022803"/>
    </source>
</evidence>
<dbReference type="InterPro" id="IPR011990">
    <property type="entry name" value="TPR-like_helical_dom_sf"/>
</dbReference>
<dbReference type="InterPro" id="IPR050498">
    <property type="entry name" value="Ycf3"/>
</dbReference>
<dbReference type="SMART" id="SM00028">
    <property type="entry name" value="TPR"/>
    <property type="match status" value="3"/>
</dbReference>
<dbReference type="InterPro" id="IPR019734">
    <property type="entry name" value="TPR_rpt"/>
</dbReference>